<evidence type="ECO:0000313" key="1">
    <source>
        <dbReference type="EMBL" id="KAG8466312.1"/>
    </source>
</evidence>
<dbReference type="AlphaFoldDB" id="A0A8J6C9A9"/>
<gene>
    <name evidence="1" type="ORF">KFE25_002068</name>
</gene>
<organism evidence="1 2">
    <name type="scientific">Diacronema lutheri</name>
    <name type="common">Unicellular marine alga</name>
    <name type="synonym">Monochrysis lutheri</name>
    <dbReference type="NCBI Taxonomy" id="2081491"/>
    <lineage>
        <taxon>Eukaryota</taxon>
        <taxon>Haptista</taxon>
        <taxon>Haptophyta</taxon>
        <taxon>Pavlovophyceae</taxon>
        <taxon>Pavlovales</taxon>
        <taxon>Pavlovaceae</taxon>
        <taxon>Diacronema</taxon>
    </lineage>
</organism>
<proteinExistence type="predicted"/>
<accession>A0A8J6C9A9</accession>
<name>A0A8J6C9A9_DIALT</name>
<reference evidence="1" key="1">
    <citation type="submission" date="2021-05" db="EMBL/GenBank/DDBJ databases">
        <title>The genome of the haptophyte Pavlova lutheri (Diacronema luteri, Pavlovales) - a model for lipid biosynthesis in eukaryotic algae.</title>
        <authorList>
            <person name="Hulatt C.J."/>
            <person name="Posewitz M.C."/>
        </authorList>
    </citation>
    <scope>NUCLEOTIDE SEQUENCE</scope>
    <source>
        <strain evidence="1">NIVA-4/92</strain>
    </source>
</reference>
<dbReference type="Proteomes" id="UP000751190">
    <property type="component" value="Unassembled WGS sequence"/>
</dbReference>
<comment type="caution">
    <text evidence="1">The sequence shown here is derived from an EMBL/GenBank/DDBJ whole genome shotgun (WGS) entry which is preliminary data.</text>
</comment>
<protein>
    <submittedName>
        <fullName evidence="1">Uncharacterized protein</fullName>
    </submittedName>
</protein>
<dbReference type="OrthoDB" id="10504555at2759"/>
<dbReference type="EMBL" id="JAGTXO010000008">
    <property type="protein sequence ID" value="KAG8466312.1"/>
    <property type="molecule type" value="Genomic_DNA"/>
</dbReference>
<sequence>MSCTANVWRLRVRASFQPHLCLLSWTSAKASMSSNKGSHNLYEVVVPAGLNPGDQFIADVNGVQMNVSVPPNVRGGETVRVHAPTLGPVPQGQPVGDAELARQLQAEEDRRSARTGARWRGRGRDVLLVQPPPGHVLVETDAISPAGIMCCVLTCPFVFPLNLLGLLFTEKRLVAVPIVPP</sequence>
<evidence type="ECO:0000313" key="2">
    <source>
        <dbReference type="Proteomes" id="UP000751190"/>
    </source>
</evidence>
<keyword evidence="2" id="KW-1185">Reference proteome</keyword>